<comment type="caution">
    <text evidence="10">The sequence shown here is derived from an EMBL/GenBank/DDBJ whole genome shotgun (WGS) entry which is preliminary data.</text>
</comment>
<dbReference type="AlphaFoldDB" id="A0A087LZG2"/>
<dbReference type="PANTHER" id="PTHR43227">
    <property type="entry name" value="BLL4140 PROTEIN"/>
    <property type="match status" value="1"/>
</dbReference>
<evidence type="ECO:0000313" key="10">
    <source>
        <dbReference type="EMBL" id="KFL30015.1"/>
    </source>
</evidence>
<dbReference type="InterPro" id="IPR000515">
    <property type="entry name" value="MetI-like"/>
</dbReference>
<dbReference type="Pfam" id="PF00528">
    <property type="entry name" value="BPD_transp_1"/>
    <property type="match status" value="1"/>
</dbReference>
<gene>
    <name evidence="10" type="ORF">JP75_18145</name>
</gene>
<dbReference type="PANTHER" id="PTHR43227:SF8">
    <property type="entry name" value="DIACETYLCHITOBIOSE UPTAKE SYSTEM PERMEASE PROTEIN DASB"/>
    <property type="match status" value="1"/>
</dbReference>
<feature type="transmembrane region" description="Helical" evidence="8">
    <location>
        <begin position="282"/>
        <end position="303"/>
    </location>
</feature>
<feature type="transmembrane region" description="Helical" evidence="8">
    <location>
        <begin position="80"/>
        <end position="105"/>
    </location>
</feature>
<reference evidence="10 11" key="1">
    <citation type="submission" date="2014-08" db="EMBL/GenBank/DDBJ databases">
        <authorList>
            <person name="Hassan Y.I."/>
            <person name="Lepp D."/>
            <person name="Zhou T."/>
        </authorList>
    </citation>
    <scope>NUCLEOTIDE SEQUENCE [LARGE SCALE GENOMIC DNA]</scope>
    <source>
        <strain evidence="10 11">IFO13584</strain>
    </source>
</reference>
<feature type="transmembrane region" description="Helical" evidence="8">
    <location>
        <begin position="117"/>
        <end position="134"/>
    </location>
</feature>
<evidence type="ECO:0000256" key="5">
    <source>
        <dbReference type="ARBA" id="ARBA00022692"/>
    </source>
</evidence>
<keyword evidence="5 8" id="KW-0812">Transmembrane</keyword>
<comment type="similarity">
    <text evidence="2 8">Belongs to the binding-protein-dependent transport system permease family.</text>
</comment>
<evidence type="ECO:0000313" key="11">
    <source>
        <dbReference type="Proteomes" id="UP000028981"/>
    </source>
</evidence>
<feature type="transmembrane region" description="Helical" evidence="8">
    <location>
        <begin position="16"/>
        <end position="39"/>
    </location>
</feature>
<keyword evidence="3 8" id="KW-0813">Transport</keyword>
<proteinExistence type="inferred from homology"/>
<dbReference type="CDD" id="cd06261">
    <property type="entry name" value="TM_PBP2"/>
    <property type="match status" value="1"/>
</dbReference>
<dbReference type="OrthoDB" id="9782326at2"/>
<feature type="domain" description="ABC transmembrane type-1" evidence="9">
    <location>
        <begin position="80"/>
        <end position="299"/>
    </location>
</feature>
<protein>
    <submittedName>
        <fullName evidence="10">Sugar ABC transporter permease</fullName>
    </submittedName>
</protein>
<evidence type="ECO:0000259" key="9">
    <source>
        <dbReference type="PROSITE" id="PS50928"/>
    </source>
</evidence>
<evidence type="ECO:0000256" key="8">
    <source>
        <dbReference type="RuleBase" id="RU363032"/>
    </source>
</evidence>
<evidence type="ECO:0000256" key="7">
    <source>
        <dbReference type="ARBA" id="ARBA00023136"/>
    </source>
</evidence>
<evidence type="ECO:0000256" key="6">
    <source>
        <dbReference type="ARBA" id="ARBA00022989"/>
    </source>
</evidence>
<dbReference type="InterPro" id="IPR035906">
    <property type="entry name" value="MetI-like_sf"/>
</dbReference>
<name>A0A087LZG2_9HYPH</name>
<dbReference type="Proteomes" id="UP000028981">
    <property type="component" value="Unassembled WGS sequence"/>
</dbReference>
<sequence length="310" mass="34505">MTAERRRNSSPLSRRSLWIAFLLAPAAVIMMTFVVWPLMSALQLSFFRFEGLTPGDFVWFENFNKVLFQSPFREATYNALWHNIVVFFALMVLENGLALLIAYALLKELPGHRVHQVIVFLPVVLSAVIVAFLWKLLLHPLFGVVNAALGLFGIMGPAWLGSEPTALGSIVFANVWHWMGFPTLVLLAGMQRISREVLEAARLDGAGDWTILTKIVWPLIAPSVTIVTVLTFIGSFNWFELPLMMADMEGSPGRSTDVLALYFYRTAFGSVTSGIQDFGQGSALAVLMFLFVGAVTVVALKYLRSREIEI</sequence>
<comment type="subcellular location">
    <subcellularLocation>
        <location evidence="1 8">Cell membrane</location>
        <topology evidence="1 8">Multi-pass membrane protein</topology>
    </subcellularLocation>
</comment>
<dbReference type="GO" id="GO:0005886">
    <property type="term" value="C:plasma membrane"/>
    <property type="evidence" value="ECO:0007669"/>
    <property type="project" value="UniProtKB-SubCell"/>
</dbReference>
<accession>A0A087LZG2</accession>
<keyword evidence="11" id="KW-1185">Reference proteome</keyword>
<keyword evidence="6 8" id="KW-1133">Transmembrane helix</keyword>
<dbReference type="Gene3D" id="1.10.3720.10">
    <property type="entry name" value="MetI-like"/>
    <property type="match status" value="1"/>
</dbReference>
<dbReference type="RefSeq" id="WP_035085540.1">
    <property type="nucleotide sequence ID" value="NZ_JQGC01000017.1"/>
</dbReference>
<dbReference type="EMBL" id="JQGC01000017">
    <property type="protein sequence ID" value="KFL30015.1"/>
    <property type="molecule type" value="Genomic_DNA"/>
</dbReference>
<evidence type="ECO:0000256" key="3">
    <source>
        <dbReference type="ARBA" id="ARBA00022448"/>
    </source>
</evidence>
<dbReference type="SUPFAM" id="SSF161098">
    <property type="entry name" value="MetI-like"/>
    <property type="match status" value="1"/>
</dbReference>
<evidence type="ECO:0000256" key="4">
    <source>
        <dbReference type="ARBA" id="ARBA00022475"/>
    </source>
</evidence>
<evidence type="ECO:0000256" key="2">
    <source>
        <dbReference type="ARBA" id="ARBA00009306"/>
    </source>
</evidence>
<evidence type="ECO:0000256" key="1">
    <source>
        <dbReference type="ARBA" id="ARBA00004651"/>
    </source>
</evidence>
<dbReference type="GO" id="GO:0055085">
    <property type="term" value="P:transmembrane transport"/>
    <property type="evidence" value="ECO:0007669"/>
    <property type="project" value="InterPro"/>
</dbReference>
<dbReference type="InterPro" id="IPR050809">
    <property type="entry name" value="UgpAE/MalFG_permease"/>
</dbReference>
<feature type="transmembrane region" description="Helical" evidence="8">
    <location>
        <begin position="215"/>
        <end position="239"/>
    </location>
</feature>
<organism evidence="10 11">
    <name type="scientific">Devosia riboflavina</name>
    <dbReference type="NCBI Taxonomy" id="46914"/>
    <lineage>
        <taxon>Bacteria</taxon>
        <taxon>Pseudomonadati</taxon>
        <taxon>Pseudomonadota</taxon>
        <taxon>Alphaproteobacteria</taxon>
        <taxon>Hyphomicrobiales</taxon>
        <taxon>Devosiaceae</taxon>
        <taxon>Devosia</taxon>
    </lineage>
</organism>
<feature type="transmembrane region" description="Helical" evidence="8">
    <location>
        <begin position="167"/>
        <end position="188"/>
    </location>
</feature>
<keyword evidence="7 8" id="KW-0472">Membrane</keyword>
<keyword evidence="4" id="KW-1003">Cell membrane</keyword>
<dbReference type="STRING" id="46914.JP75_18145"/>
<dbReference type="PROSITE" id="PS50928">
    <property type="entry name" value="ABC_TM1"/>
    <property type="match status" value="1"/>
</dbReference>